<dbReference type="Pfam" id="PF00171">
    <property type="entry name" value="Aldedh"/>
    <property type="match status" value="1"/>
</dbReference>
<dbReference type="FunFam" id="3.40.605.10:FF:000001">
    <property type="entry name" value="Aldehyde dehydrogenase 1"/>
    <property type="match status" value="1"/>
</dbReference>
<dbReference type="InterPro" id="IPR016163">
    <property type="entry name" value="Ald_DH_C"/>
</dbReference>
<evidence type="ECO:0000256" key="5">
    <source>
        <dbReference type="RuleBase" id="RU003345"/>
    </source>
</evidence>
<evidence type="ECO:0000256" key="2">
    <source>
        <dbReference type="ARBA" id="ARBA00023002"/>
    </source>
</evidence>
<evidence type="ECO:0000256" key="3">
    <source>
        <dbReference type="ARBA" id="ARBA00023027"/>
    </source>
</evidence>
<dbReference type="GO" id="GO:0016620">
    <property type="term" value="F:oxidoreductase activity, acting on the aldehyde or oxo group of donors, NAD or NADP as acceptor"/>
    <property type="evidence" value="ECO:0007669"/>
    <property type="project" value="InterPro"/>
</dbReference>
<keyword evidence="2 5" id="KW-0560">Oxidoreductase</keyword>
<protein>
    <recommendedName>
        <fullName evidence="6">Aldehyde dehydrogenase domain-containing protein</fullName>
    </recommendedName>
</protein>
<dbReference type="SUPFAM" id="SSF53720">
    <property type="entry name" value="ALDH-like"/>
    <property type="match status" value="1"/>
</dbReference>
<evidence type="ECO:0000256" key="1">
    <source>
        <dbReference type="ARBA" id="ARBA00009986"/>
    </source>
</evidence>
<dbReference type="PROSITE" id="PS00687">
    <property type="entry name" value="ALDEHYDE_DEHYDR_GLU"/>
    <property type="match status" value="1"/>
</dbReference>
<dbReference type="CDD" id="cd07093">
    <property type="entry name" value="ALDH_F8_HMSADH"/>
    <property type="match status" value="1"/>
</dbReference>
<dbReference type="InterPro" id="IPR016160">
    <property type="entry name" value="Ald_DH_CS_CYS"/>
</dbReference>
<dbReference type="InterPro" id="IPR015590">
    <property type="entry name" value="Aldehyde_DH_dom"/>
</dbReference>
<reference evidence="7" key="1">
    <citation type="journal article" date="2020" name="J. Eukaryot. Microbiol.">
        <title>De novo Sequencing, Assembly and Annotation of the Transcriptome for the Free-Living Testate Amoeba Arcella intermedia.</title>
        <authorList>
            <person name="Ribeiro G.M."/>
            <person name="Porfirio-Sousa A.L."/>
            <person name="Maurer-Alcala X.X."/>
            <person name="Katz L.A."/>
            <person name="Lahr D.J.G."/>
        </authorList>
    </citation>
    <scope>NUCLEOTIDE SEQUENCE</scope>
</reference>
<organism evidence="7">
    <name type="scientific">Arcella intermedia</name>
    <dbReference type="NCBI Taxonomy" id="1963864"/>
    <lineage>
        <taxon>Eukaryota</taxon>
        <taxon>Amoebozoa</taxon>
        <taxon>Tubulinea</taxon>
        <taxon>Elardia</taxon>
        <taxon>Arcellinida</taxon>
        <taxon>Sphaerothecina</taxon>
        <taxon>Arcellidae</taxon>
        <taxon>Arcella</taxon>
    </lineage>
</organism>
<feature type="active site" evidence="4">
    <location>
        <position position="229"/>
    </location>
</feature>
<proteinExistence type="inferred from homology"/>
<dbReference type="PROSITE" id="PS00070">
    <property type="entry name" value="ALDEHYDE_DEHYDR_CYS"/>
    <property type="match status" value="1"/>
</dbReference>
<dbReference type="InterPro" id="IPR016162">
    <property type="entry name" value="Ald_DH_N"/>
</dbReference>
<evidence type="ECO:0000313" key="7">
    <source>
        <dbReference type="EMBL" id="NDV31340.1"/>
    </source>
</evidence>
<feature type="domain" description="Aldehyde dehydrogenase" evidence="6">
    <location>
        <begin position="2"/>
        <end position="455"/>
    </location>
</feature>
<dbReference type="EMBL" id="GIBP01002371">
    <property type="protein sequence ID" value="NDV31340.1"/>
    <property type="molecule type" value="Transcribed_RNA"/>
</dbReference>
<evidence type="ECO:0000259" key="6">
    <source>
        <dbReference type="Pfam" id="PF00171"/>
    </source>
</evidence>
<dbReference type="Gene3D" id="3.40.309.10">
    <property type="entry name" value="Aldehyde Dehydrogenase, Chain A, domain 2"/>
    <property type="match status" value="1"/>
</dbReference>
<dbReference type="InterPro" id="IPR016161">
    <property type="entry name" value="Ald_DH/histidinol_DH"/>
</dbReference>
<dbReference type="InterPro" id="IPR029510">
    <property type="entry name" value="Ald_DH_CS_GLU"/>
</dbReference>
<dbReference type="PANTHER" id="PTHR43720">
    <property type="entry name" value="2-AMINOMUCONIC SEMIALDEHYDE DEHYDROGENASE"/>
    <property type="match status" value="1"/>
</dbReference>
<name>A0A6B2L304_9EUKA</name>
<dbReference type="Gene3D" id="3.40.605.10">
    <property type="entry name" value="Aldehyde Dehydrogenase, Chain A, domain 1"/>
    <property type="match status" value="1"/>
</dbReference>
<dbReference type="AlphaFoldDB" id="A0A6B2L304"/>
<dbReference type="FunFam" id="3.40.309.10:FF:000012">
    <property type="entry name" value="Betaine aldehyde dehydrogenase"/>
    <property type="match status" value="1"/>
</dbReference>
<comment type="similarity">
    <text evidence="1 5">Belongs to the aldehyde dehydrogenase family.</text>
</comment>
<accession>A0A6B2L304</accession>
<keyword evidence="3" id="KW-0520">NAD</keyword>
<evidence type="ECO:0000256" key="4">
    <source>
        <dbReference type="PROSITE-ProRule" id="PRU10007"/>
    </source>
</evidence>
<sequence>MDNVEPAKGAVYSKVANSTKEDVDLAVAAAKAAFPSWSRTPREARSALLYKIADLIEQNLNDLADAESRDTGKTVAMARALDIPRAAANFRFFAGAILHFEDMSTHHEQSGSIMYTVSQPIGVAGLISPWNLPLYLLTWKIAPAIATGNTCVCKPSELTPVSAWILCKLMKQAGLPPGVVNMIHGLGASAGQPLVEHPDVPLISFTGGTSTGRRIGAVTGSLLKRVSLELGGKNPHIIFDDCDLEKTVATSVRACFTNQGEICLCSERMFVQKGIYEEFLKRFVAATAQWKVGSPTDPSSNMGALISEQHLKKVQSYVELAQKLGGKVEVGGKVVSVPDHPGYFFAPTIITGLSNDSQVCQEEIFGPIVNVIPFDTEEEVIGIANQIPYGLSATVFSENIGRANRVALALHSGTVWVNSWLVRDLRVPFGGAKVSGIGREGGKFSFDFFCEKKTVSCKY</sequence>
<dbReference type="PANTHER" id="PTHR43720:SF2">
    <property type="entry name" value="2-AMINOMUCONIC SEMIALDEHYDE DEHYDROGENASE"/>
    <property type="match status" value="1"/>
</dbReference>